<dbReference type="PROSITE" id="PS50222">
    <property type="entry name" value="EF_HAND_2"/>
    <property type="match status" value="1"/>
</dbReference>
<dbReference type="PANTHER" id="PTHR31803">
    <property type="entry name" value="ALTERNATIVE OXIDASE"/>
    <property type="match status" value="1"/>
</dbReference>
<keyword evidence="1" id="KW-0812">Transmembrane</keyword>
<dbReference type="InterPro" id="IPR002048">
    <property type="entry name" value="EF_hand_dom"/>
</dbReference>
<sequence length="436" mass="48953">MVLATNLRIFKQIATRSGAKYHAATMLRPALATQSTSLDLTQANFFRYSSTVVDNKVGTKNYSSTGFVEKSLNVLDSQAVARIKEELAEVDANSDGRLDAEELKLLLRKHAGAFTDSEVVELSELYYAAKAGGSVPFSDFIEAIDRVAEKGEGVKTITNNPIGIRREIMEYYNIGKPHQYTEAELNIDLIHRQPEGWLDKAAFYSCQAVRRVFDMATGWRMDNIRVDNTLNRVIYLETIAAVPGMVAAVVRHFKSLRRMSSDGGRIALFLEEATNERMHLLTFVQMKDPGYLFRAAVIGGQFVFALGFSLAYVISPAFCHRFVGYVEEEACTTYTKIIKAIETSPDGSDMAAWRTQTPPGIARAYWKLGEQSTVLDLMKAVRADEAEHRDVNHLMSGLKDGDYNPYYDPEQKLNTMLSKYIRDIMTRPEDKQKSLA</sequence>
<dbReference type="GO" id="GO:0005739">
    <property type="term" value="C:mitochondrion"/>
    <property type="evidence" value="ECO:0007669"/>
    <property type="project" value="TreeGrafter"/>
</dbReference>
<feature type="domain" description="EF-hand" evidence="2">
    <location>
        <begin position="78"/>
        <end position="113"/>
    </location>
</feature>
<proteinExistence type="predicted"/>
<evidence type="ECO:0000256" key="1">
    <source>
        <dbReference type="SAM" id="Phobius"/>
    </source>
</evidence>
<dbReference type="GO" id="GO:0005509">
    <property type="term" value="F:calcium ion binding"/>
    <property type="evidence" value="ECO:0007669"/>
    <property type="project" value="InterPro"/>
</dbReference>
<protein>
    <submittedName>
        <fullName evidence="3">Alternative oxidase-domain containing protein</fullName>
    </submittedName>
</protein>
<comment type="caution">
    <text evidence="3">The sequence shown here is derived from an EMBL/GenBank/DDBJ whole genome shotgun (WGS) entry which is preliminary data.</text>
</comment>
<name>A0A9K3M5G6_9STRA</name>
<feature type="transmembrane region" description="Helical" evidence="1">
    <location>
        <begin position="233"/>
        <end position="250"/>
    </location>
</feature>
<keyword evidence="1" id="KW-1133">Transmembrane helix</keyword>
<evidence type="ECO:0000259" key="2">
    <source>
        <dbReference type="PROSITE" id="PS50222"/>
    </source>
</evidence>
<feature type="transmembrane region" description="Helical" evidence="1">
    <location>
        <begin position="291"/>
        <end position="314"/>
    </location>
</feature>
<reference evidence="3" key="2">
    <citation type="submission" date="2021-04" db="EMBL/GenBank/DDBJ databases">
        <authorList>
            <person name="Podell S."/>
        </authorList>
    </citation>
    <scope>NUCLEOTIDE SEQUENCE</scope>
    <source>
        <strain evidence="3">Hildebrandi</strain>
    </source>
</reference>
<dbReference type="Proteomes" id="UP000693970">
    <property type="component" value="Unassembled WGS sequence"/>
</dbReference>
<dbReference type="EMBL" id="JAGRRH010000001">
    <property type="protein sequence ID" value="KAG7374287.1"/>
    <property type="molecule type" value="Genomic_DNA"/>
</dbReference>
<keyword evidence="1" id="KW-0472">Membrane</keyword>
<evidence type="ECO:0000313" key="3">
    <source>
        <dbReference type="EMBL" id="KAG7374287.1"/>
    </source>
</evidence>
<dbReference type="Pfam" id="PF01786">
    <property type="entry name" value="AOX"/>
    <property type="match status" value="1"/>
</dbReference>
<dbReference type="InterPro" id="IPR002680">
    <property type="entry name" value="AOX"/>
</dbReference>
<dbReference type="PANTHER" id="PTHR31803:SF3">
    <property type="entry name" value="ALTERNATIVE OXIDASE"/>
    <property type="match status" value="1"/>
</dbReference>
<dbReference type="PROSITE" id="PS00018">
    <property type="entry name" value="EF_HAND_1"/>
    <property type="match status" value="1"/>
</dbReference>
<keyword evidence="4" id="KW-1185">Reference proteome</keyword>
<gene>
    <name evidence="3" type="ORF">IV203_013382</name>
</gene>
<dbReference type="GO" id="GO:0010230">
    <property type="term" value="P:alternative respiration"/>
    <property type="evidence" value="ECO:0007669"/>
    <property type="project" value="TreeGrafter"/>
</dbReference>
<dbReference type="OrthoDB" id="16906at2759"/>
<accession>A0A9K3M5G6</accession>
<dbReference type="AlphaFoldDB" id="A0A9K3M5G6"/>
<organism evidence="3 4">
    <name type="scientific">Nitzschia inconspicua</name>
    <dbReference type="NCBI Taxonomy" id="303405"/>
    <lineage>
        <taxon>Eukaryota</taxon>
        <taxon>Sar</taxon>
        <taxon>Stramenopiles</taxon>
        <taxon>Ochrophyta</taxon>
        <taxon>Bacillariophyta</taxon>
        <taxon>Bacillariophyceae</taxon>
        <taxon>Bacillariophycidae</taxon>
        <taxon>Bacillariales</taxon>
        <taxon>Bacillariaceae</taxon>
        <taxon>Nitzschia</taxon>
    </lineage>
</organism>
<reference evidence="3" key="1">
    <citation type="journal article" date="2021" name="Sci. Rep.">
        <title>Diploid genomic architecture of Nitzschia inconspicua, an elite biomass production diatom.</title>
        <authorList>
            <person name="Oliver A."/>
            <person name="Podell S."/>
            <person name="Pinowska A."/>
            <person name="Traller J.C."/>
            <person name="Smith S.R."/>
            <person name="McClure R."/>
            <person name="Beliaev A."/>
            <person name="Bohutskyi P."/>
            <person name="Hill E.A."/>
            <person name="Rabines A."/>
            <person name="Zheng H."/>
            <person name="Allen L.Z."/>
            <person name="Kuo A."/>
            <person name="Grigoriev I.V."/>
            <person name="Allen A.E."/>
            <person name="Hazlebeck D."/>
            <person name="Allen E.E."/>
        </authorList>
    </citation>
    <scope>NUCLEOTIDE SEQUENCE</scope>
    <source>
        <strain evidence="3">Hildebrandi</strain>
    </source>
</reference>
<dbReference type="InterPro" id="IPR018247">
    <property type="entry name" value="EF_Hand_1_Ca_BS"/>
</dbReference>
<evidence type="ECO:0000313" key="4">
    <source>
        <dbReference type="Proteomes" id="UP000693970"/>
    </source>
</evidence>
<dbReference type="GO" id="GO:0009916">
    <property type="term" value="F:alternative oxidase activity"/>
    <property type="evidence" value="ECO:0007669"/>
    <property type="project" value="InterPro"/>
</dbReference>